<proteinExistence type="inferred from homology"/>
<evidence type="ECO:0000256" key="3">
    <source>
        <dbReference type="ARBA" id="ARBA00022833"/>
    </source>
</evidence>
<dbReference type="SUPFAM" id="SSF51735">
    <property type="entry name" value="NAD(P)-binding Rossmann-fold domains"/>
    <property type="match status" value="1"/>
</dbReference>
<dbReference type="GO" id="GO:0016616">
    <property type="term" value="F:oxidoreductase activity, acting on the CH-OH group of donors, NAD or NADP as acceptor"/>
    <property type="evidence" value="ECO:0007669"/>
    <property type="project" value="InterPro"/>
</dbReference>
<evidence type="ECO:0000313" key="8">
    <source>
        <dbReference type="Proteomes" id="UP001515480"/>
    </source>
</evidence>
<dbReference type="Gene3D" id="3.90.180.10">
    <property type="entry name" value="Medium-chain alcohol dehydrogenases, catalytic domain"/>
    <property type="match status" value="1"/>
</dbReference>
<dbReference type="EMBL" id="JBGBPQ010000008">
    <property type="protein sequence ID" value="KAL1520577.1"/>
    <property type="molecule type" value="Genomic_DNA"/>
</dbReference>
<dbReference type="Gene3D" id="3.40.50.720">
    <property type="entry name" value="NAD(P)-binding Rossmann-like Domain"/>
    <property type="match status" value="1"/>
</dbReference>
<name>A0AB34JHJ2_PRYPA</name>
<comment type="cofactor">
    <cofactor evidence="1 5">
        <name>Zn(2+)</name>
        <dbReference type="ChEBI" id="CHEBI:29105"/>
    </cofactor>
</comment>
<dbReference type="SUPFAM" id="SSF50129">
    <property type="entry name" value="GroES-like"/>
    <property type="match status" value="1"/>
</dbReference>
<gene>
    <name evidence="7" type="ORF">AB1Y20_022153</name>
</gene>
<dbReference type="InterPro" id="IPR002328">
    <property type="entry name" value="ADH_Zn_CS"/>
</dbReference>
<evidence type="ECO:0000313" key="7">
    <source>
        <dbReference type="EMBL" id="KAL1520577.1"/>
    </source>
</evidence>
<evidence type="ECO:0000256" key="5">
    <source>
        <dbReference type="RuleBase" id="RU361277"/>
    </source>
</evidence>
<evidence type="ECO:0000256" key="2">
    <source>
        <dbReference type="ARBA" id="ARBA00022723"/>
    </source>
</evidence>
<dbReference type="InterPro" id="IPR047109">
    <property type="entry name" value="CAD-like"/>
</dbReference>
<accession>A0AB34JHJ2</accession>
<dbReference type="InterPro" id="IPR011032">
    <property type="entry name" value="GroES-like_sf"/>
</dbReference>
<dbReference type="Proteomes" id="UP001515480">
    <property type="component" value="Unassembled WGS sequence"/>
</dbReference>
<keyword evidence="3 5" id="KW-0862">Zinc</keyword>
<dbReference type="CDD" id="cd05283">
    <property type="entry name" value="CAD1"/>
    <property type="match status" value="1"/>
</dbReference>
<keyword evidence="4" id="KW-0560">Oxidoreductase</keyword>
<dbReference type="Pfam" id="PF08240">
    <property type="entry name" value="ADH_N"/>
    <property type="match status" value="1"/>
</dbReference>
<dbReference type="PROSITE" id="PS00059">
    <property type="entry name" value="ADH_ZINC"/>
    <property type="match status" value="1"/>
</dbReference>
<evidence type="ECO:0000259" key="6">
    <source>
        <dbReference type="SMART" id="SM00829"/>
    </source>
</evidence>
<comment type="caution">
    <text evidence="7">The sequence shown here is derived from an EMBL/GenBank/DDBJ whole genome shotgun (WGS) entry which is preliminary data.</text>
</comment>
<comment type="similarity">
    <text evidence="5">Belongs to the zinc-containing alcohol dehydrogenase family.</text>
</comment>
<dbReference type="InterPro" id="IPR036291">
    <property type="entry name" value="NAD(P)-bd_dom_sf"/>
</dbReference>
<feature type="domain" description="Enoyl reductase (ER)" evidence="6">
    <location>
        <begin position="4"/>
        <end position="354"/>
    </location>
</feature>
<organism evidence="7 8">
    <name type="scientific">Prymnesium parvum</name>
    <name type="common">Toxic golden alga</name>
    <dbReference type="NCBI Taxonomy" id="97485"/>
    <lineage>
        <taxon>Eukaryota</taxon>
        <taxon>Haptista</taxon>
        <taxon>Haptophyta</taxon>
        <taxon>Prymnesiophyceae</taxon>
        <taxon>Prymnesiales</taxon>
        <taxon>Prymnesiaceae</taxon>
        <taxon>Prymnesium</taxon>
    </lineage>
</organism>
<dbReference type="Pfam" id="PF00107">
    <property type="entry name" value="ADH_zinc_N"/>
    <property type="match status" value="1"/>
</dbReference>
<dbReference type="PANTHER" id="PTHR42683">
    <property type="entry name" value="ALDEHYDE REDUCTASE"/>
    <property type="match status" value="1"/>
</dbReference>
<protein>
    <recommendedName>
        <fullName evidence="6">Enoyl reductase (ER) domain-containing protein</fullName>
    </recommendedName>
</protein>
<dbReference type="SMART" id="SM00829">
    <property type="entry name" value="PKS_ER"/>
    <property type="match status" value="1"/>
</dbReference>
<dbReference type="InterPro" id="IPR013154">
    <property type="entry name" value="ADH-like_N"/>
</dbReference>
<dbReference type="AlphaFoldDB" id="A0AB34JHJ2"/>
<evidence type="ECO:0000256" key="4">
    <source>
        <dbReference type="ARBA" id="ARBA00023002"/>
    </source>
</evidence>
<dbReference type="FunFam" id="3.40.50.720:FF:000022">
    <property type="entry name" value="Cinnamyl alcohol dehydrogenase"/>
    <property type="match status" value="1"/>
</dbReference>
<sequence length="359" mass="38512">MAAGEKLAPWEIERRAVGPRDVAIDIKWAGICHSDIHRAREEWGQQIFPMVPGHEIAGVVTAVGSEVSKLKLGDKAGVGVFVDSCRKCTKCREGKEQYCTGGGKIYTYGARFRYEHCPEFTSDQGASAPPSSAQYATFGGYSTYIVCAEEYTLVIPPNLDLASAAPLMCAGITVWSPLMFYGGQANQKIAVAGLGGLGHMAVKLAAAMGAHVTVLSRSESKRHEATAMLGAHAFVNTTDKAQLQAVQGTFDLLLDTIAAEHDVDALLDLVRCDGGNVCMVGLPSEKLKVSAAKFVGPRKMLTGSNIGGIAETQAMLDFCGRHNIGCEVEKIRADQINEAFERTIASDVRYRFVIDTATF</sequence>
<dbReference type="InterPro" id="IPR013149">
    <property type="entry name" value="ADH-like_C"/>
</dbReference>
<keyword evidence="8" id="KW-1185">Reference proteome</keyword>
<keyword evidence="2 5" id="KW-0479">Metal-binding</keyword>
<dbReference type="InterPro" id="IPR020843">
    <property type="entry name" value="ER"/>
</dbReference>
<dbReference type="GO" id="GO:0008270">
    <property type="term" value="F:zinc ion binding"/>
    <property type="evidence" value="ECO:0007669"/>
    <property type="project" value="InterPro"/>
</dbReference>
<reference evidence="7 8" key="1">
    <citation type="journal article" date="2024" name="Science">
        <title>Giant polyketide synthase enzymes in the biosynthesis of giant marine polyether toxins.</title>
        <authorList>
            <person name="Fallon T.R."/>
            <person name="Shende V.V."/>
            <person name="Wierzbicki I.H."/>
            <person name="Pendleton A.L."/>
            <person name="Watervoot N.F."/>
            <person name="Auber R.P."/>
            <person name="Gonzalez D.J."/>
            <person name="Wisecaver J.H."/>
            <person name="Moore B.S."/>
        </authorList>
    </citation>
    <scope>NUCLEOTIDE SEQUENCE [LARGE SCALE GENOMIC DNA]</scope>
    <source>
        <strain evidence="7 8">12B1</strain>
    </source>
</reference>
<evidence type="ECO:0000256" key="1">
    <source>
        <dbReference type="ARBA" id="ARBA00001947"/>
    </source>
</evidence>